<sequence length="1242" mass="139072">MNTSRSGTIPLWTAGELNVREAAYMNALHIRSGNAGACEAFVASASRPEFGRWPLLDKAYWLWAAGEYASALKDREQAGNLLFKLQAPIAETVALLEKDWRIPARHWLCGGGEAVYLSNLAIVYGALLAMQPHAYHAAIQKVLKNIRELVFEKFIKEGRLISVLGSRSIHGDIVLAAVPFGMLGIEDRILIEALMKVEERLIGKGVRFDEDDLAFGGCERFDLTALLAWYYAEKGDVRRAKQLASHAEAHLQPGGELPEFDLSTARESLYLAEDLQRCGDRPPVSRLGAILLALAGLAIARQAAAGDQAAATAAVRVLHEPTGKDDPYVTLNCERIPRHPEEHDRVRVRAVTEPFRPDQQVYAEVSVNGGPYNGHLMRPERTAEGDNCWEGDIGRFVAGDTVTYRFRAVTEQGEAVSSEYGFHVLKWHALEQVRRCVRLSDSEAIIELASRSGGLVACLEIAVKGPRTVAVSLKPGAIDAQTEIQACSDGAIELQAGPGHTLRIESRPFRLTLLEEDAIAAQTYVQEGIGGIEVLAAADGSLRKVRLNFRLHETERFFGTGERYSHIEFRGLDIDHYVHNEYRSQGLKTYIPVPFVISNRGYGLFLDTPLYSKFRFGTALSDQLAVEANVSGKSQTLQCYLLVGEPMDVISAYTALSGRPELPPKWSFGPWISSNNWDSQREVEKQAELAKRYGIPSTVIVLEQWSDEATFYIFNDAQYEPVPGGEALRYDDFEFPEWGRWPDPKRMVEELHKQGMKVLLWQIPIQKYLYGAKHEQKDADERFMLENGYHVRHADGRAYRIPYNWFKDCLVIDFTNEAAARWWFEKRAYLLDEIGIDGFKTDGGECIFGNDLLFADGSTGAEMRNLYPNLYIGAYYREVQRKTGGDGITFSRAGYTGAQRYPLHWAGDERSTYEAFRSSLNAGLSAGMSGIPFWGWDLAGFHGDIPTAELFLRSTQMAAFCPVMQLHAETKGEFNQDRTPWNIAERTGRPEVISIYKKYADLRMNLLPYIYEQARISSRDGVPLMRAMFAAFPRDPRCVSMNGQYMFGERLLVAPVLEEGAYSKQVYIPEGSWISLFDERQYEGPAAIVLPVELDEIPVFLQADGVLPLNLDDTCQLASHVGNRVDGYDRLCLMAYPRKQIDYSFRDGLDREIGLRIRREAGQLRLEADIPRGGPDVTLILKGLDPVRTVEEWSDTAEPSVLTIADGPDRMDAGEYCCAGGKLYIRLARSVKLRIPQPAELA</sequence>
<evidence type="ECO:0000259" key="2">
    <source>
        <dbReference type="Pfam" id="PF01055"/>
    </source>
</evidence>
<dbReference type="InterPro" id="IPR048395">
    <property type="entry name" value="Glyco_hydro_31_C"/>
</dbReference>
<dbReference type="Gene3D" id="2.60.40.1180">
    <property type="entry name" value="Golgi alpha-mannosidase II"/>
    <property type="match status" value="2"/>
</dbReference>
<comment type="caution">
    <text evidence="6">The sequence shown here is derived from an EMBL/GenBank/DDBJ whole genome shotgun (WGS) entry which is preliminary data.</text>
</comment>
<dbReference type="Pfam" id="PF13802">
    <property type="entry name" value="Gal_mutarotas_2"/>
    <property type="match status" value="1"/>
</dbReference>
<dbReference type="Pfam" id="PF01055">
    <property type="entry name" value="Glyco_hydro_31_2nd"/>
    <property type="match status" value="1"/>
</dbReference>
<accession>A0ABW2UZJ9</accession>
<gene>
    <name evidence="6" type="ORF">ACFQWB_00940</name>
</gene>
<evidence type="ECO:0000313" key="7">
    <source>
        <dbReference type="Proteomes" id="UP001596528"/>
    </source>
</evidence>
<dbReference type="InterPro" id="IPR025887">
    <property type="entry name" value="Glyco_hydro_31_N_dom"/>
</dbReference>
<dbReference type="CDD" id="cd06597">
    <property type="entry name" value="GH31_transferase_CtsY"/>
    <property type="match status" value="1"/>
</dbReference>
<comment type="similarity">
    <text evidence="1">Belongs to the glycosyl hydrolase 31 family.</text>
</comment>
<proteinExistence type="inferred from homology"/>
<dbReference type="CDD" id="cd14752">
    <property type="entry name" value="GH31_N"/>
    <property type="match status" value="1"/>
</dbReference>
<feature type="domain" description="Glycoside hydrolase family 31 TIM barrel" evidence="2">
    <location>
        <begin position="660"/>
        <end position="1012"/>
    </location>
</feature>
<keyword evidence="7" id="KW-1185">Reference proteome</keyword>
<dbReference type="Pfam" id="PF21365">
    <property type="entry name" value="Glyco_hydro_31_3rd"/>
    <property type="match status" value="1"/>
</dbReference>
<evidence type="ECO:0000259" key="4">
    <source>
        <dbReference type="Pfam" id="PF21365"/>
    </source>
</evidence>
<dbReference type="InterPro" id="IPR055242">
    <property type="entry name" value="Lmo2446-like_N"/>
</dbReference>
<dbReference type="PANTHER" id="PTHR43863:SF2">
    <property type="entry name" value="MALTASE-GLUCOAMYLASE"/>
    <property type="match status" value="1"/>
</dbReference>
<dbReference type="Proteomes" id="UP001596528">
    <property type="component" value="Unassembled WGS sequence"/>
</dbReference>
<dbReference type="PANTHER" id="PTHR43863">
    <property type="entry name" value="HYDROLASE, PUTATIVE (AFU_ORTHOLOGUE AFUA_1G03140)-RELATED"/>
    <property type="match status" value="1"/>
</dbReference>
<feature type="domain" description="Lmo2446-like N-terminal" evidence="5">
    <location>
        <begin position="319"/>
        <end position="380"/>
    </location>
</feature>
<reference evidence="7" key="1">
    <citation type="journal article" date="2019" name="Int. J. Syst. Evol. Microbiol.">
        <title>The Global Catalogue of Microorganisms (GCM) 10K type strain sequencing project: providing services to taxonomists for standard genome sequencing and annotation.</title>
        <authorList>
            <consortium name="The Broad Institute Genomics Platform"/>
            <consortium name="The Broad Institute Genome Sequencing Center for Infectious Disease"/>
            <person name="Wu L."/>
            <person name="Ma J."/>
        </authorList>
    </citation>
    <scope>NUCLEOTIDE SEQUENCE [LARGE SCALE GENOMIC DNA]</scope>
    <source>
        <strain evidence="7">JCM 18657</strain>
    </source>
</reference>
<dbReference type="Gene3D" id="2.60.40.1760">
    <property type="entry name" value="glycosyl hydrolase (family 31)"/>
    <property type="match status" value="1"/>
</dbReference>
<dbReference type="Pfam" id="PF22681">
    <property type="entry name" value="Lmo2446-like_N"/>
    <property type="match status" value="1"/>
</dbReference>
<dbReference type="RefSeq" id="WP_138789046.1">
    <property type="nucleotide sequence ID" value="NZ_JBHTGQ010000002.1"/>
</dbReference>
<dbReference type="SUPFAM" id="SSF51445">
    <property type="entry name" value="(Trans)glycosidases"/>
    <property type="match status" value="1"/>
</dbReference>
<dbReference type="SUPFAM" id="SSF48208">
    <property type="entry name" value="Six-hairpin glycosidases"/>
    <property type="match status" value="1"/>
</dbReference>
<dbReference type="InterPro" id="IPR008928">
    <property type="entry name" value="6-hairpin_glycosidase_sf"/>
</dbReference>
<dbReference type="SUPFAM" id="SSF51011">
    <property type="entry name" value="Glycosyl hydrolase domain"/>
    <property type="match status" value="1"/>
</dbReference>
<dbReference type="EMBL" id="JBHTGQ010000002">
    <property type="protein sequence ID" value="MFC7748511.1"/>
    <property type="molecule type" value="Genomic_DNA"/>
</dbReference>
<feature type="domain" description="Glycoside hydrolase family 31 N-terminal" evidence="3">
    <location>
        <begin position="490"/>
        <end position="613"/>
    </location>
</feature>
<dbReference type="Gene3D" id="2.60.40.10">
    <property type="entry name" value="Immunoglobulins"/>
    <property type="match status" value="1"/>
</dbReference>
<dbReference type="InterPro" id="IPR017853">
    <property type="entry name" value="GH"/>
</dbReference>
<name>A0ABW2UZJ9_9BACL</name>
<dbReference type="InterPro" id="IPR011013">
    <property type="entry name" value="Gal_mutarotase_sf_dom"/>
</dbReference>
<evidence type="ECO:0000256" key="1">
    <source>
        <dbReference type="ARBA" id="ARBA00007806"/>
    </source>
</evidence>
<dbReference type="InterPro" id="IPR000322">
    <property type="entry name" value="Glyco_hydro_31_TIM"/>
</dbReference>
<evidence type="ECO:0000313" key="6">
    <source>
        <dbReference type="EMBL" id="MFC7748511.1"/>
    </source>
</evidence>
<evidence type="ECO:0000259" key="3">
    <source>
        <dbReference type="Pfam" id="PF13802"/>
    </source>
</evidence>
<dbReference type="InterPro" id="IPR051816">
    <property type="entry name" value="Glycosyl_Hydrolase_31"/>
</dbReference>
<evidence type="ECO:0000259" key="5">
    <source>
        <dbReference type="Pfam" id="PF22681"/>
    </source>
</evidence>
<dbReference type="InterPro" id="IPR013780">
    <property type="entry name" value="Glyco_hydro_b"/>
</dbReference>
<organism evidence="6 7">
    <name type="scientific">Paenibacillus thermoaerophilus</name>
    <dbReference type="NCBI Taxonomy" id="1215385"/>
    <lineage>
        <taxon>Bacteria</taxon>
        <taxon>Bacillati</taxon>
        <taxon>Bacillota</taxon>
        <taxon>Bacilli</taxon>
        <taxon>Bacillales</taxon>
        <taxon>Paenibacillaceae</taxon>
        <taxon>Paenibacillus</taxon>
    </lineage>
</organism>
<dbReference type="SUPFAM" id="SSF74650">
    <property type="entry name" value="Galactose mutarotase-like"/>
    <property type="match status" value="1"/>
</dbReference>
<dbReference type="InterPro" id="IPR013783">
    <property type="entry name" value="Ig-like_fold"/>
</dbReference>
<feature type="domain" description="Glycosyl hydrolase family 31 C-terminal" evidence="4">
    <location>
        <begin position="1021"/>
        <end position="1106"/>
    </location>
</feature>
<protein>
    <submittedName>
        <fullName evidence="6">TIM-barrel domain-containing protein</fullName>
    </submittedName>
</protein>
<dbReference type="Gene3D" id="3.20.20.80">
    <property type="entry name" value="Glycosidases"/>
    <property type="match status" value="1"/>
</dbReference>